<dbReference type="InterPro" id="IPR036291">
    <property type="entry name" value="NAD(P)-bd_dom_sf"/>
</dbReference>
<dbReference type="PANTHER" id="PTHR48079:SF6">
    <property type="entry name" value="NAD(P)-BINDING DOMAIN-CONTAINING PROTEIN-RELATED"/>
    <property type="match status" value="1"/>
</dbReference>
<reference evidence="1" key="1">
    <citation type="submission" date="2019-10" db="EMBL/GenBank/DDBJ databases">
        <authorList>
            <person name="Nor Muhammad N."/>
        </authorList>
    </citation>
    <scope>NUCLEOTIDE SEQUENCE</scope>
</reference>
<sequence>MSSKTPIFFIGATGFIGGSVLQAILAHPKANSFELTALIRIEAKAKALESTLDIKTVIGSLQDYALLAENAEKAHIIFQIADCDDEGPMKAILAGLKARHEKTGDKPILIHTSGTGLLADDSRGEYTSPTITSDLDLTALASLPPSALHHSVDLLVNGADTDGYATTYIMLPGIVWGRPTGPLFDGPAPISRGNMLQLTWIAAPYVQRGRPGVVGKAAGRWPNVHIDDNADAFFRLFDAALFDPARVSHGPEGYFFAVGGEHGTDELVRAAGEALAGLGLVSEATPDVFTAEERAKYFGSDTLRKEVGWAPKHTTDEFIKSIGEEVEDFAKTLKA</sequence>
<dbReference type="SUPFAM" id="SSF51735">
    <property type="entry name" value="NAD(P)-binding Rossmann-fold domains"/>
    <property type="match status" value="1"/>
</dbReference>
<name>A0A5K1K611_9APHY</name>
<dbReference type="InterPro" id="IPR051783">
    <property type="entry name" value="NAD(P)-dependent_oxidoreduct"/>
</dbReference>
<dbReference type="PANTHER" id="PTHR48079">
    <property type="entry name" value="PROTEIN YEEZ"/>
    <property type="match status" value="1"/>
</dbReference>
<evidence type="ECO:0000313" key="1">
    <source>
        <dbReference type="EMBL" id="VWP01140.1"/>
    </source>
</evidence>
<proteinExistence type="predicted"/>
<dbReference type="GO" id="GO:0005737">
    <property type="term" value="C:cytoplasm"/>
    <property type="evidence" value="ECO:0007669"/>
    <property type="project" value="TreeGrafter"/>
</dbReference>
<dbReference type="Gene3D" id="3.40.50.720">
    <property type="entry name" value="NAD(P)-binding Rossmann-like Domain"/>
    <property type="match status" value="1"/>
</dbReference>
<accession>A0A5K1K611</accession>
<gene>
    <name evidence="1" type="primary">I2DB61</name>
</gene>
<dbReference type="AlphaFoldDB" id="A0A5K1K611"/>
<dbReference type="GO" id="GO:0004029">
    <property type="term" value="F:aldehyde dehydrogenase (NAD+) activity"/>
    <property type="evidence" value="ECO:0007669"/>
    <property type="project" value="TreeGrafter"/>
</dbReference>
<protein>
    <submittedName>
        <fullName evidence="1">G protein beta subunit (G protein beta subunit 1)</fullName>
    </submittedName>
</protein>
<dbReference type="EMBL" id="LR729134">
    <property type="protein sequence ID" value="VWP01140.1"/>
    <property type="molecule type" value="Genomic_DNA"/>
</dbReference>
<organism evidence="1">
    <name type="scientific">Ganoderma boninense</name>
    <dbReference type="NCBI Taxonomy" id="34458"/>
    <lineage>
        <taxon>Eukaryota</taxon>
        <taxon>Fungi</taxon>
        <taxon>Dikarya</taxon>
        <taxon>Basidiomycota</taxon>
        <taxon>Agaricomycotina</taxon>
        <taxon>Agaricomycetes</taxon>
        <taxon>Polyporales</taxon>
        <taxon>Polyporaceae</taxon>
        <taxon>Ganoderma</taxon>
    </lineage>
</organism>